<dbReference type="EMBL" id="BMAO01028251">
    <property type="protein sequence ID" value="GFR23035.1"/>
    <property type="molecule type" value="Genomic_DNA"/>
</dbReference>
<reference evidence="2" key="1">
    <citation type="submission" date="2020-07" db="EMBL/GenBank/DDBJ databases">
        <title>Multicomponent nature underlies the extraordinary mechanical properties of spider dragline silk.</title>
        <authorList>
            <person name="Kono N."/>
            <person name="Nakamura H."/>
            <person name="Mori M."/>
            <person name="Yoshida Y."/>
            <person name="Ohtoshi R."/>
            <person name="Malay A.D."/>
            <person name="Moran D.A.P."/>
            <person name="Tomita M."/>
            <person name="Numata K."/>
            <person name="Arakawa K."/>
        </authorList>
    </citation>
    <scope>NUCLEOTIDE SEQUENCE</scope>
</reference>
<evidence type="ECO:0000313" key="3">
    <source>
        <dbReference type="Proteomes" id="UP000887116"/>
    </source>
</evidence>
<protein>
    <recommendedName>
        <fullName evidence="4">Secreted protein</fullName>
    </recommendedName>
</protein>
<keyword evidence="3" id="KW-1185">Reference proteome</keyword>
<feature type="signal peptide" evidence="1">
    <location>
        <begin position="1"/>
        <end position="15"/>
    </location>
</feature>
<evidence type="ECO:0000313" key="2">
    <source>
        <dbReference type="EMBL" id="GFR23035.1"/>
    </source>
</evidence>
<dbReference type="AlphaFoldDB" id="A0A8X6LV15"/>
<evidence type="ECO:0008006" key="4">
    <source>
        <dbReference type="Google" id="ProtNLM"/>
    </source>
</evidence>
<sequence length="71" mass="8301">MQNCVIFLFITQTWACGSSVPHSSLLEVITRRIVVDDILHIEKSDTETKSDLRKTRYGRRVHFPDYFVSSR</sequence>
<organism evidence="2 3">
    <name type="scientific">Trichonephila clavata</name>
    <name type="common">Joro spider</name>
    <name type="synonym">Nephila clavata</name>
    <dbReference type="NCBI Taxonomy" id="2740835"/>
    <lineage>
        <taxon>Eukaryota</taxon>
        <taxon>Metazoa</taxon>
        <taxon>Ecdysozoa</taxon>
        <taxon>Arthropoda</taxon>
        <taxon>Chelicerata</taxon>
        <taxon>Arachnida</taxon>
        <taxon>Araneae</taxon>
        <taxon>Araneomorphae</taxon>
        <taxon>Entelegynae</taxon>
        <taxon>Araneoidea</taxon>
        <taxon>Nephilidae</taxon>
        <taxon>Trichonephila</taxon>
    </lineage>
</organism>
<keyword evidence="1" id="KW-0732">Signal</keyword>
<feature type="chain" id="PRO_5036449706" description="Secreted protein" evidence="1">
    <location>
        <begin position="16"/>
        <end position="71"/>
    </location>
</feature>
<gene>
    <name evidence="2" type="ORF">TNCT_528051</name>
</gene>
<name>A0A8X6LV15_TRICU</name>
<proteinExistence type="predicted"/>
<comment type="caution">
    <text evidence="2">The sequence shown here is derived from an EMBL/GenBank/DDBJ whole genome shotgun (WGS) entry which is preliminary data.</text>
</comment>
<evidence type="ECO:0000256" key="1">
    <source>
        <dbReference type="SAM" id="SignalP"/>
    </source>
</evidence>
<dbReference type="Proteomes" id="UP000887116">
    <property type="component" value="Unassembled WGS sequence"/>
</dbReference>
<accession>A0A8X6LV15</accession>